<dbReference type="GO" id="GO:0008270">
    <property type="term" value="F:zinc ion binding"/>
    <property type="evidence" value="ECO:0007669"/>
    <property type="project" value="UniProtKB-KW"/>
</dbReference>
<proteinExistence type="predicted"/>
<dbReference type="InterPro" id="IPR036875">
    <property type="entry name" value="Znf_CCHC_sf"/>
</dbReference>
<dbReference type="Proteomes" id="UP001497644">
    <property type="component" value="Unassembled WGS sequence"/>
</dbReference>
<dbReference type="EMBL" id="CAXIPU020000408">
    <property type="protein sequence ID" value="CAL1671667.1"/>
    <property type="molecule type" value="Genomic_DNA"/>
</dbReference>
<dbReference type="GO" id="GO:0003676">
    <property type="term" value="F:nucleic acid binding"/>
    <property type="evidence" value="ECO:0007669"/>
    <property type="project" value="InterPro"/>
</dbReference>
<protein>
    <recommendedName>
        <fullName evidence="3">CCHC-type domain-containing protein</fullName>
    </recommendedName>
</protein>
<reference evidence="4" key="1">
    <citation type="submission" date="2024-04" db="EMBL/GenBank/DDBJ databases">
        <authorList>
            <consortium name="Molecular Ecology Group"/>
        </authorList>
    </citation>
    <scope>NUCLEOTIDE SEQUENCE</scope>
</reference>
<gene>
    <name evidence="4" type="ORF">LPLAT_LOCUS4589</name>
</gene>
<dbReference type="PROSITE" id="PS50158">
    <property type="entry name" value="ZF_CCHC"/>
    <property type="match status" value="2"/>
</dbReference>
<evidence type="ECO:0000313" key="5">
    <source>
        <dbReference type="Proteomes" id="UP001497644"/>
    </source>
</evidence>
<dbReference type="Gene3D" id="4.10.60.10">
    <property type="entry name" value="Zinc finger, CCHC-type"/>
    <property type="match status" value="2"/>
</dbReference>
<feature type="domain" description="CCHC-type" evidence="3">
    <location>
        <begin position="48"/>
        <end position="63"/>
    </location>
</feature>
<accession>A0AAV2MWR4</accession>
<keyword evidence="1" id="KW-0479">Metal-binding</keyword>
<comment type="caution">
    <text evidence="4">The sequence shown here is derived from an EMBL/GenBank/DDBJ whole genome shotgun (WGS) entry which is preliminary data.</text>
</comment>
<name>A0AAV2MWR4_9HYME</name>
<feature type="region of interest" description="Disordered" evidence="2">
    <location>
        <begin position="1"/>
        <end position="42"/>
    </location>
</feature>
<dbReference type="AlphaFoldDB" id="A0AAV2MWR4"/>
<keyword evidence="1" id="KW-0863">Zinc-finger</keyword>
<dbReference type="InterPro" id="IPR001878">
    <property type="entry name" value="Znf_CCHC"/>
</dbReference>
<evidence type="ECO:0000256" key="1">
    <source>
        <dbReference type="PROSITE-ProRule" id="PRU00047"/>
    </source>
</evidence>
<feature type="compositionally biased region" description="Basic and acidic residues" evidence="2">
    <location>
        <begin position="7"/>
        <end position="24"/>
    </location>
</feature>
<organism evidence="4 5">
    <name type="scientific">Lasius platythorax</name>
    <dbReference type="NCBI Taxonomy" id="488582"/>
    <lineage>
        <taxon>Eukaryota</taxon>
        <taxon>Metazoa</taxon>
        <taxon>Ecdysozoa</taxon>
        <taxon>Arthropoda</taxon>
        <taxon>Hexapoda</taxon>
        <taxon>Insecta</taxon>
        <taxon>Pterygota</taxon>
        <taxon>Neoptera</taxon>
        <taxon>Endopterygota</taxon>
        <taxon>Hymenoptera</taxon>
        <taxon>Apocrita</taxon>
        <taxon>Aculeata</taxon>
        <taxon>Formicoidea</taxon>
        <taxon>Formicidae</taxon>
        <taxon>Formicinae</taxon>
        <taxon>Lasius</taxon>
        <taxon>Lasius</taxon>
    </lineage>
</organism>
<keyword evidence="5" id="KW-1185">Reference proteome</keyword>
<dbReference type="SMART" id="SM00343">
    <property type="entry name" value="ZnF_C2HC"/>
    <property type="match status" value="2"/>
</dbReference>
<dbReference type="Pfam" id="PF00098">
    <property type="entry name" value="zf-CCHC"/>
    <property type="match status" value="2"/>
</dbReference>
<feature type="domain" description="CCHC-type" evidence="3">
    <location>
        <begin position="67"/>
        <end position="83"/>
    </location>
</feature>
<evidence type="ECO:0000259" key="3">
    <source>
        <dbReference type="PROSITE" id="PS50158"/>
    </source>
</evidence>
<keyword evidence="1" id="KW-0862">Zinc</keyword>
<evidence type="ECO:0000313" key="4">
    <source>
        <dbReference type="EMBL" id="CAL1671667.1"/>
    </source>
</evidence>
<feature type="compositionally biased region" description="Low complexity" evidence="2">
    <location>
        <begin position="25"/>
        <end position="35"/>
    </location>
</feature>
<dbReference type="SUPFAM" id="SSF57756">
    <property type="entry name" value="Retrovirus zinc finger-like domains"/>
    <property type="match status" value="1"/>
</dbReference>
<evidence type="ECO:0000256" key="2">
    <source>
        <dbReference type="SAM" id="MobiDB-lite"/>
    </source>
</evidence>
<sequence length="143" mass="16106">MQSIKQRPRESDKSKGTYNKRPETITESSSTTGSGFKPAKSATSTITCYNCNEQGHYSFKCTKKITKCTVCNKLGHLATNCPRLPSNNKSSDTKEKTVMLVNLDEVNDKKYIMNLKINDQFITGYIDLGSQCTLLRHNKAVWE</sequence>